<dbReference type="Gene3D" id="2.60.120.10">
    <property type="entry name" value="Jelly Rolls"/>
    <property type="match status" value="1"/>
</dbReference>
<protein>
    <submittedName>
        <fullName evidence="2">Cupin-like domain-containing protein</fullName>
    </submittedName>
</protein>
<comment type="caution">
    <text evidence="2">The sequence shown here is derived from an EMBL/GenBank/DDBJ whole genome shotgun (WGS) entry which is preliminary data.</text>
</comment>
<dbReference type="PANTHER" id="PTHR12461:SF105">
    <property type="entry name" value="HYPOXIA-INDUCIBLE FACTOR 1-ALPHA INHIBITOR"/>
    <property type="match status" value="1"/>
</dbReference>
<dbReference type="AlphaFoldDB" id="A0A6L6QDD9"/>
<dbReference type="Proteomes" id="UP000472320">
    <property type="component" value="Unassembled WGS sequence"/>
</dbReference>
<dbReference type="InterPro" id="IPR003347">
    <property type="entry name" value="JmjC_dom"/>
</dbReference>
<keyword evidence="3" id="KW-1185">Reference proteome</keyword>
<gene>
    <name evidence="2" type="ORF">GM658_07810</name>
</gene>
<reference evidence="2 3" key="1">
    <citation type="submission" date="2019-11" db="EMBL/GenBank/DDBJ databases">
        <title>Type strains purchased from KCTC, JCM and DSMZ.</title>
        <authorList>
            <person name="Lu H."/>
        </authorList>
    </citation>
    <scope>NUCLEOTIDE SEQUENCE [LARGE SCALE GENOMIC DNA]</scope>
    <source>
        <strain evidence="2 3">JCM 31587</strain>
    </source>
</reference>
<dbReference type="SMART" id="SM00558">
    <property type="entry name" value="JmjC"/>
    <property type="match status" value="1"/>
</dbReference>
<organism evidence="2 3">
    <name type="scientific">Massilia eburnea</name>
    <dbReference type="NCBI Taxonomy" id="1776165"/>
    <lineage>
        <taxon>Bacteria</taxon>
        <taxon>Pseudomonadati</taxon>
        <taxon>Pseudomonadota</taxon>
        <taxon>Betaproteobacteria</taxon>
        <taxon>Burkholderiales</taxon>
        <taxon>Oxalobacteraceae</taxon>
        <taxon>Telluria group</taxon>
        <taxon>Massilia</taxon>
    </lineage>
</organism>
<feature type="domain" description="JmjC" evidence="1">
    <location>
        <begin position="88"/>
        <end position="261"/>
    </location>
</feature>
<dbReference type="EMBL" id="WNKX01000005">
    <property type="protein sequence ID" value="MTW10508.1"/>
    <property type="molecule type" value="Genomic_DNA"/>
</dbReference>
<evidence type="ECO:0000259" key="1">
    <source>
        <dbReference type="PROSITE" id="PS51184"/>
    </source>
</evidence>
<dbReference type="PANTHER" id="PTHR12461">
    <property type="entry name" value="HYPOXIA-INDUCIBLE FACTOR 1 ALPHA INHIBITOR-RELATED"/>
    <property type="match status" value="1"/>
</dbReference>
<dbReference type="RefSeq" id="WP_155453461.1">
    <property type="nucleotide sequence ID" value="NZ_WNKX01000005.1"/>
</dbReference>
<dbReference type="InterPro" id="IPR014710">
    <property type="entry name" value="RmlC-like_jellyroll"/>
</dbReference>
<name>A0A6L6QDD9_9BURK</name>
<proteinExistence type="predicted"/>
<dbReference type="InterPro" id="IPR041667">
    <property type="entry name" value="Cupin_8"/>
</dbReference>
<dbReference type="OrthoDB" id="479699at2"/>
<sequence>MDAVRFQQEVVARQQPAVLRGLVKDWAAVQASQQGPEALCGYLMQFDRGGACDAVMMPPEARGRLFYTPDMQGFNFVRSKRTVSQVVEQVARYSQFEIAPSVAMQSALLEECLPGFAAANPQPVLDAAVKPRLWLGNEVVTPAHFDESHNLACVVSGRRRFTLFPPDQAANLYIGPLDFAPTPTPISLVDFRTPDFERFPRFLEAMCRAIVVELEPGDALYLPSFWWHHVESIGVLNVMVNYWWNAPAAPGLDKASVLALAVLGNNK</sequence>
<evidence type="ECO:0000313" key="3">
    <source>
        <dbReference type="Proteomes" id="UP000472320"/>
    </source>
</evidence>
<dbReference type="SUPFAM" id="SSF51197">
    <property type="entry name" value="Clavaminate synthase-like"/>
    <property type="match status" value="1"/>
</dbReference>
<evidence type="ECO:0000313" key="2">
    <source>
        <dbReference type="EMBL" id="MTW10508.1"/>
    </source>
</evidence>
<accession>A0A6L6QDD9</accession>
<dbReference type="PROSITE" id="PS51184">
    <property type="entry name" value="JMJC"/>
    <property type="match status" value="1"/>
</dbReference>
<dbReference type="Pfam" id="PF13621">
    <property type="entry name" value="Cupin_8"/>
    <property type="match status" value="1"/>
</dbReference>